<dbReference type="InterPro" id="IPR012910">
    <property type="entry name" value="Plug_dom"/>
</dbReference>
<comment type="similarity">
    <text evidence="10 11">Belongs to the TonB-dependent receptor family.</text>
</comment>
<dbReference type="Pfam" id="PF07715">
    <property type="entry name" value="Plug"/>
    <property type="match status" value="1"/>
</dbReference>
<evidence type="ECO:0000256" key="2">
    <source>
        <dbReference type="ARBA" id="ARBA00022448"/>
    </source>
</evidence>
<dbReference type="Pfam" id="PF00593">
    <property type="entry name" value="TonB_dep_Rec_b-barrel"/>
    <property type="match status" value="1"/>
</dbReference>
<evidence type="ECO:0000256" key="9">
    <source>
        <dbReference type="ARBA" id="ARBA00023237"/>
    </source>
</evidence>
<dbReference type="Gene3D" id="3.55.50.30">
    <property type="match status" value="1"/>
</dbReference>
<evidence type="ECO:0000256" key="4">
    <source>
        <dbReference type="ARBA" id="ARBA00022496"/>
    </source>
</evidence>
<feature type="domain" description="Secretin/TonB short N-terminal" evidence="13">
    <location>
        <begin position="40"/>
        <end position="91"/>
    </location>
</feature>
<dbReference type="InterPro" id="IPR011662">
    <property type="entry name" value="Secretin/TonB_short_N"/>
</dbReference>
<keyword evidence="7 11" id="KW-0798">TonB box</keyword>
<keyword evidence="9 10" id="KW-0998">Cell outer membrane</keyword>
<dbReference type="GO" id="GO:0009279">
    <property type="term" value="C:cell outer membrane"/>
    <property type="evidence" value="ECO:0007669"/>
    <property type="project" value="UniProtKB-SubCell"/>
</dbReference>
<evidence type="ECO:0000313" key="15">
    <source>
        <dbReference type="Proteomes" id="UP000548867"/>
    </source>
</evidence>
<dbReference type="PROSITE" id="PS52016">
    <property type="entry name" value="TONB_DEPENDENT_REC_3"/>
    <property type="match status" value="1"/>
</dbReference>
<feature type="compositionally biased region" description="Low complexity" evidence="12">
    <location>
        <begin position="107"/>
        <end position="118"/>
    </location>
</feature>
<reference evidence="14 15" key="1">
    <citation type="submission" date="2020-08" db="EMBL/GenBank/DDBJ databases">
        <title>Genomic Encyclopedia of Type Strains, Phase IV (KMG-IV): sequencing the most valuable type-strain genomes for metagenomic binning, comparative biology and taxonomic classification.</title>
        <authorList>
            <person name="Goeker M."/>
        </authorList>
    </citation>
    <scope>NUCLEOTIDE SEQUENCE [LARGE SCALE GENOMIC DNA]</scope>
    <source>
        <strain evidence="14 15">DSM 27057</strain>
    </source>
</reference>
<dbReference type="InterPro" id="IPR000531">
    <property type="entry name" value="Beta-barrel_TonB"/>
</dbReference>
<dbReference type="GO" id="GO:0006826">
    <property type="term" value="P:iron ion transport"/>
    <property type="evidence" value="ECO:0007669"/>
    <property type="project" value="UniProtKB-KW"/>
</dbReference>
<proteinExistence type="inferred from homology"/>
<gene>
    <name evidence="14" type="ORF">GGR38_000876</name>
</gene>
<name>A0A7W6G4S0_9SPHN</name>
<keyword evidence="6" id="KW-0408">Iron</keyword>
<dbReference type="Gene3D" id="2.170.130.10">
    <property type="entry name" value="TonB-dependent receptor, plug domain"/>
    <property type="match status" value="1"/>
</dbReference>
<keyword evidence="2 10" id="KW-0813">Transport</keyword>
<accession>A0A7W6G4S0</accession>
<evidence type="ECO:0000256" key="8">
    <source>
        <dbReference type="ARBA" id="ARBA00023136"/>
    </source>
</evidence>
<keyword evidence="3 10" id="KW-1134">Transmembrane beta strand</keyword>
<evidence type="ECO:0000256" key="12">
    <source>
        <dbReference type="SAM" id="MobiDB-lite"/>
    </source>
</evidence>
<evidence type="ECO:0000256" key="7">
    <source>
        <dbReference type="ARBA" id="ARBA00023077"/>
    </source>
</evidence>
<feature type="region of interest" description="Disordered" evidence="12">
    <location>
        <begin position="91"/>
        <end position="123"/>
    </location>
</feature>
<evidence type="ECO:0000256" key="1">
    <source>
        <dbReference type="ARBA" id="ARBA00004571"/>
    </source>
</evidence>
<dbReference type="EMBL" id="JACIDX010000003">
    <property type="protein sequence ID" value="MBB3953949.1"/>
    <property type="molecule type" value="Genomic_DNA"/>
</dbReference>
<keyword evidence="4" id="KW-0406">Ion transport</keyword>
<dbReference type="PANTHER" id="PTHR47234:SF2">
    <property type="entry name" value="TONB-DEPENDENT RECEPTOR"/>
    <property type="match status" value="1"/>
</dbReference>
<evidence type="ECO:0000256" key="10">
    <source>
        <dbReference type="PROSITE-ProRule" id="PRU01360"/>
    </source>
</evidence>
<dbReference type="InterPro" id="IPR036942">
    <property type="entry name" value="Beta-barrel_TonB_sf"/>
</dbReference>
<keyword evidence="15" id="KW-1185">Reference proteome</keyword>
<dbReference type="InterPro" id="IPR039426">
    <property type="entry name" value="TonB-dep_rcpt-like"/>
</dbReference>
<evidence type="ECO:0000256" key="6">
    <source>
        <dbReference type="ARBA" id="ARBA00023004"/>
    </source>
</evidence>
<evidence type="ECO:0000256" key="5">
    <source>
        <dbReference type="ARBA" id="ARBA00022692"/>
    </source>
</evidence>
<dbReference type="RefSeq" id="WP_183623076.1">
    <property type="nucleotide sequence ID" value="NZ_JACIDX010000003.1"/>
</dbReference>
<keyword evidence="4" id="KW-0410">Iron transport</keyword>
<evidence type="ECO:0000259" key="13">
    <source>
        <dbReference type="SMART" id="SM00965"/>
    </source>
</evidence>
<dbReference type="Pfam" id="PF07660">
    <property type="entry name" value="STN"/>
    <property type="match status" value="1"/>
</dbReference>
<dbReference type="SMART" id="SM00965">
    <property type="entry name" value="STN"/>
    <property type="match status" value="1"/>
</dbReference>
<dbReference type="Proteomes" id="UP000548867">
    <property type="component" value="Unassembled WGS sequence"/>
</dbReference>
<dbReference type="SUPFAM" id="SSF56935">
    <property type="entry name" value="Porins"/>
    <property type="match status" value="1"/>
</dbReference>
<protein>
    <submittedName>
        <fullName evidence="14">Outer membrane receptor protein involved in Fe transport</fullName>
    </submittedName>
</protein>
<evidence type="ECO:0000256" key="3">
    <source>
        <dbReference type="ARBA" id="ARBA00022452"/>
    </source>
</evidence>
<keyword evidence="5 10" id="KW-0812">Transmembrane</keyword>
<dbReference type="Gene3D" id="2.40.170.20">
    <property type="entry name" value="TonB-dependent receptor, beta-barrel domain"/>
    <property type="match status" value="1"/>
</dbReference>
<evidence type="ECO:0000313" key="14">
    <source>
        <dbReference type="EMBL" id="MBB3953949.1"/>
    </source>
</evidence>
<sequence>MASAAVFAHSATAAAQTRNFDVPAQSVRTGLPLFAKQAGLQIIFPLEDANASRIQPLHGAYDIRQALRTVLAGTGLSVISDNGHTVVLRKSGDPVRPRSTPVAMTQPVSSPPAASVPSDPRPPAPTVQEIIVTGSNIRRADSGALPLSVVDQSVMATRNASTPVALLTSLPQVTGAPLNEGANGSFSARGDFAAINLRGIGSGNTLVLLDGRRLAPHAISTTDEGGLPSASVNVNQLPTQGVNHIELLRDGASSIYGSDAVAGVINYIIDKKFNGLEAKVRSTANEYGDGKEFGASLLAGMKFAQGRGHITATVDFYHRDAIFLKDRPYTAAGNFVSQAPAPWNAVSTLIPLSANPFYRLQAAGAYPSFTIGSGSTTNYVVPQTGGTYSLSTTAPARSVDTAPGYYFNNNAYQAIVPQSDRINVFAAIDYEISPNLTAFGEASYYRAHSVLVRQPISYNGGSFADQKLIVPASSPFNPYGQSVTLLTKVFTDLPNERDEISDTVYRVLGGLRGTLGGKWRWETAAYYTASEVTDIGHNAVRESLLQQAVQNGTYNPFGFTFRQVGGAIVVDQPYSNPASAYTPFLADFVRRGRSSLAGVDAKISGKLIDLWAGPLSVAAGAEHRRESFSFSMPPYAGLNPAGSGLATDNNDFILFGPAASWAASRNISSVYGEAVLPVISPDNHVPLIRSLELTGSFRFENYSDFGSVVKPKFGVTLHPTSWLLFRGSYNQGFRAPNLPTLNGGERKNLSVFLDPMTNVSGPHWTIFAGNSALRPEESTGRSLGAVVDVPFMRGLRFSVDYWEISQRNLITTVAVSDILQNDAALLSKIVAANPGIAYGAQPFGSGTDAYKGDPRVIRNSDNTIYGVRTPPFNSASSFISGLDFSATYRSPEWTVGRFVLQADAANLRRYEVTPTVGSLPDVRLGRDGASKWRGNLSLTWLKGGFSASMGAYYIGSYQSSSVALPVGTATQQAQSEALYQQLGAPSYIAKGTNLGTVYYRYVVPATTTYNLSVGYEFHDRTDALKGLGIRLGVVNLLDQHPPLDGTPQGYNTGVYGQLLPGRTWTLDISKKF</sequence>
<comment type="caution">
    <text evidence="14">The sequence shown here is derived from an EMBL/GenBank/DDBJ whole genome shotgun (WGS) entry which is preliminary data.</text>
</comment>
<dbReference type="AlphaFoldDB" id="A0A7W6G4S0"/>
<comment type="subcellular location">
    <subcellularLocation>
        <location evidence="1 10">Cell outer membrane</location>
        <topology evidence="1 10">Multi-pass membrane protein</topology>
    </subcellularLocation>
</comment>
<keyword evidence="14" id="KW-0675">Receptor</keyword>
<dbReference type="PANTHER" id="PTHR47234">
    <property type="match status" value="1"/>
</dbReference>
<dbReference type="InterPro" id="IPR037066">
    <property type="entry name" value="Plug_dom_sf"/>
</dbReference>
<keyword evidence="8 10" id="KW-0472">Membrane</keyword>
<organism evidence="14 15">
    <name type="scientific">Novosphingobium sediminicola</name>
    <dbReference type="NCBI Taxonomy" id="563162"/>
    <lineage>
        <taxon>Bacteria</taxon>
        <taxon>Pseudomonadati</taxon>
        <taxon>Pseudomonadota</taxon>
        <taxon>Alphaproteobacteria</taxon>
        <taxon>Sphingomonadales</taxon>
        <taxon>Sphingomonadaceae</taxon>
        <taxon>Novosphingobium</taxon>
    </lineage>
</organism>
<evidence type="ECO:0000256" key="11">
    <source>
        <dbReference type="RuleBase" id="RU003357"/>
    </source>
</evidence>